<protein>
    <submittedName>
        <fullName evidence="2">Signal peptidase, peptidase S26 family protein</fullName>
    </submittedName>
</protein>
<dbReference type="EMBL" id="MIPY01000058">
    <property type="protein sequence ID" value="OES24854.1"/>
    <property type="molecule type" value="Genomic_DNA"/>
</dbReference>
<evidence type="ECO:0000259" key="1">
    <source>
        <dbReference type="Pfam" id="PF10502"/>
    </source>
</evidence>
<gene>
    <name evidence="2" type="ORF">BFV95_4613</name>
</gene>
<dbReference type="GO" id="GO:0004252">
    <property type="term" value="F:serine-type endopeptidase activity"/>
    <property type="evidence" value="ECO:0007669"/>
    <property type="project" value="InterPro"/>
</dbReference>
<reference evidence="2 3" key="1">
    <citation type="submission" date="2016-09" db="EMBL/GenBank/DDBJ databases">
        <title>Draft Genome Sequence of four Alteromonas macleodii strains isolated from copper coupons and grown long-term at elevated copper levels.</title>
        <authorList>
            <person name="Cusick K."/>
            <person name="Dale J."/>
            <person name="Little B."/>
            <person name="Biffinger J."/>
        </authorList>
    </citation>
    <scope>NUCLEOTIDE SEQUENCE [LARGE SCALE GENOMIC DNA]</scope>
    <source>
        <strain evidence="2 3">KCP01</strain>
    </source>
</reference>
<dbReference type="SUPFAM" id="SSF51306">
    <property type="entry name" value="LexA/Signal peptidase"/>
    <property type="match status" value="1"/>
</dbReference>
<proteinExistence type="predicted"/>
<dbReference type="InterPro" id="IPR019533">
    <property type="entry name" value="Peptidase_S26"/>
</dbReference>
<dbReference type="Proteomes" id="UP000095392">
    <property type="component" value="Unassembled WGS sequence"/>
</dbReference>
<dbReference type="Pfam" id="PF10502">
    <property type="entry name" value="Peptidase_S26"/>
    <property type="match status" value="1"/>
</dbReference>
<dbReference type="Gene3D" id="2.10.109.10">
    <property type="entry name" value="Umud Fragment, subunit A"/>
    <property type="match status" value="1"/>
</dbReference>
<keyword evidence="3" id="KW-1185">Reference proteome</keyword>
<sequence length="170" mass="19093">MMKILMPLLKPTNSNTSAATKKKFFVALLILGGLFIFVTRQINWVVTPSIDATLLRYTDAPFERGDYVTFTLFHELANKGQGIEVTKMLVCMAGDTLRIDNGTEFFCNDEFIGSAYTYSPDIEQDLPVFDFQGVIPEDKGFVTGIHAKSFDSRNWGFITLSESKNNKVLL</sequence>
<dbReference type="RefSeq" id="WP_081334053.1">
    <property type="nucleotide sequence ID" value="NZ_MIPW01000063.1"/>
</dbReference>
<accession>A0AB36FQU6</accession>
<feature type="domain" description="Peptidase S26" evidence="1">
    <location>
        <begin position="53"/>
        <end position="161"/>
    </location>
</feature>
<evidence type="ECO:0000313" key="3">
    <source>
        <dbReference type="Proteomes" id="UP000095392"/>
    </source>
</evidence>
<dbReference type="GO" id="GO:0006465">
    <property type="term" value="P:signal peptide processing"/>
    <property type="evidence" value="ECO:0007669"/>
    <property type="project" value="InterPro"/>
</dbReference>
<dbReference type="InterPro" id="IPR036286">
    <property type="entry name" value="LexA/Signal_pep-like_sf"/>
</dbReference>
<organism evidence="2 3">
    <name type="scientific">Alteromonas macleodii</name>
    <name type="common">Pseudoalteromonas macleodii</name>
    <dbReference type="NCBI Taxonomy" id="28108"/>
    <lineage>
        <taxon>Bacteria</taxon>
        <taxon>Pseudomonadati</taxon>
        <taxon>Pseudomonadota</taxon>
        <taxon>Gammaproteobacteria</taxon>
        <taxon>Alteromonadales</taxon>
        <taxon>Alteromonadaceae</taxon>
        <taxon>Alteromonas/Salinimonas group</taxon>
        <taxon>Alteromonas</taxon>
    </lineage>
</organism>
<dbReference type="AlphaFoldDB" id="A0AB36FQU6"/>
<comment type="caution">
    <text evidence="2">The sequence shown here is derived from an EMBL/GenBank/DDBJ whole genome shotgun (WGS) entry which is preliminary data.</text>
</comment>
<name>A0AB36FQU6_ALTMA</name>
<evidence type="ECO:0000313" key="2">
    <source>
        <dbReference type="EMBL" id="OES24854.1"/>
    </source>
</evidence>